<dbReference type="Gene3D" id="3.60.15.10">
    <property type="entry name" value="Ribonuclease Z/Hydroxyacylglutathione hydrolase-like"/>
    <property type="match status" value="1"/>
</dbReference>
<dbReference type="AlphaFoldDB" id="A0AAD6C8D0"/>
<reference evidence="2" key="1">
    <citation type="submission" date="2022-12" db="EMBL/GenBank/DDBJ databases">
        <authorList>
            <person name="Petersen C."/>
        </authorList>
    </citation>
    <scope>NUCLEOTIDE SEQUENCE</scope>
    <source>
        <strain evidence="2">IBT 16125</strain>
    </source>
</reference>
<dbReference type="Pfam" id="PF00753">
    <property type="entry name" value="Lactamase_B"/>
    <property type="match status" value="1"/>
</dbReference>
<dbReference type="InterPro" id="IPR036866">
    <property type="entry name" value="RibonucZ/Hydroxyglut_hydro"/>
</dbReference>
<feature type="domain" description="Metallo-beta-lactamase" evidence="1">
    <location>
        <begin position="29"/>
        <end position="220"/>
    </location>
</feature>
<dbReference type="GeneID" id="81598306"/>
<dbReference type="InterPro" id="IPR050855">
    <property type="entry name" value="NDM-1-like"/>
</dbReference>
<dbReference type="SUPFAM" id="SSF56281">
    <property type="entry name" value="Metallo-hydrolase/oxidoreductase"/>
    <property type="match status" value="1"/>
</dbReference>
<organism evidence="2 3">
    <name type="scientific">Penicillium daleae</name>
    <dbReference type="NCBI Taxonomy" id="63821"/>
    <lineage>
        <taxon>Eukaryota</taxon>
        <taxon>Fungi</taxon>
        <taxon>Dikarya</taxon>
        <taxon>Ascomycota</taxon>
        <taxon>Pezizomycotina</taxon>
        <taxon>Eurotiomycetes</taxon>
        <taxon>Eurotiomycetidae</taxon>
        <taxon>Eurotiales</taxon>
        <taxon>Aspergillaceae</taxon>
        <taxon>Penicillium</taxon>
    </lineage>
</organism>
<gene>
    <name evidence="2" type="ORF">N7458_004681</name>
</gene>
<proteinExistence type="predicted"/>
<evidence type="ECO:0000259" key="1">
    <source>
        <dbReference type="SMART" id="SM00849"/>
    </source>
</evidence>
<dbReference type="EMBL" id="JAPVEA010000005">
    <property type="protein sequence ID" value="KAJ5453725.1"/>
    <property type="molecule type" value="Genomic_DNA"/>
</dbReference>
<dbReference type="SMART" id="SM00849">
    <property type="entry name" value="Lactamase_B"/>
    <property type="match status" value="1"/>
</dbReference>
<comment type="caution">
    <text evidence="2">The sequence shown here is derived from an EMBL/GenBank/DDBJ whole genome shotgun (WGS) entry which is preliminary data.</text>
</comment>
<reference evidence="2" key="2">
    <citation type="journal article" date="2023" name="IMA Fungus">
        <title>Comparative genomic study of the Penicillium genus elucidates a diverse pangenome and 15 lateral gene transfer events.</title>
        <authorList>
            <person name="Petersen C."/>
            <person name="Sorensen T."/>
            <person name="Nielsen M.R."/>
            <person name="Sondergaard T.E."/>
            <person name="Sorensen J.L."/>
            <person name="Fitzpatrick D.A."/>
            <person name="Frisvad J.C."/>
            <person name="Nielsen K.L."/>
        </authorList>
    </citation>
    <scope>NUCLEOTIDE SEQUENCE</scope>
    <source>
        <strain evidence="2">IBT 16125</strain>
    </source>
</reference>
<dbReference type="PANTHER" id="PTHR42951">
    <property type="entry name" value="METALLO-BETA-LACTAMASE DOMAIN-CONTAINING"/>
    <property type="match status" value="1"/>
</dbReference>
<evidence type="ECO:0000313" key="3">
    <source>
        <dbReference type="Proteomes" id="UP001213681"/>
    </source>
</evidence>
<evidence type="ECO:0000313" key="2">
    <source>
        <dbReference type="EMBL" id="KAJ5453725.1"/>
    </source>
</evidence>
<dbReference type="CDD" id="cd07739">
    <property type="entry name" value="metallo-hydrolase-like_MBL-fold"/>
    <property type="match status" value="1"/>
</dbReference>
<accession>A0AAD6C8D0</accession>
<dbReference type="InterPro" id="IPR001279">
    <property type="entry name" value="Metallo-B-lactamas"/>
</dbReference>
<keyword evidence="3" id="KW-1185">Reference proteome</keyword>
<name>A0AAD6C8D0_9EURO</name>
<dbReference type="Proteomes" id="UP001213681">
    <property type="component" value="Unassembled WGS sequence"/>
</dbReference>
<sequence length="288" mass="32083">MTTLRADVYVAPPIPWFKPNGSEGGLWSPISCTLIHGESEAVLVDTPITTHQTEQLIDWIKTRIPKKKLSKVYITHGHGDHFFGIPLLQQAFPGIEAIATPGTIAHMQEQLEPDAFNETWVKRFPGQIPESQQLAQPLGKDRVIKLESYVLQAIEVGQADTHDSTILWVPDIKLAVCGDVIYGDVHQMLAECSTPKKRSEWINSVRKVEALRPEMVVPGHKMPNEVDGKFHLQNTIRYIEDFEAFIDSGISDARALTAAMLQKYPTRFNEGALIIGSISACRNLAPNL</sequence>
<dbReference type="RefSeq" id="XP_056766681.1">
    <property type="nucleotide sequence ID" value="XM_056908063.1"/>
</dbReference>
<protein>
    <submittedName>
        <fullName evidence="2">Metallo-hydrolase/oxidoreductase</fullName>
    </submittedName>
</protein>
<dbReference type="PANTHER" id="PTHR42951:SF14">
    <property type="entry name" value="METALLO-BETA-LACTAMASE SUPERFAMILY PROTEIN"/>
    <property type="match status" value="1"/>
</dbReference>